<proteinExistence type="predicted"/>
<dbReference type="EMBL" id="NIBS01000146">
    <property type="protein sequence ID" value="PHM21885.1"/>
    <property type="molecule type" value="Genomic_DNA"/>
</dbReference>
<evidence type="ECO:0000256" key="1">
    <source>
        <dbReference type="SAM" id="MobiDB-lite"/>
    </source>
</evidence>
<dbReference type="RefSeq" id="WP_099137558.1">
    <property type="nucleotide sequence ID" value="NZ_CAWNNJ010000053.1"/>
</dbReference>
<feature type="domain" description="DUF7210" evidence="2">
    <location>
        <begin position="47"/>
        <end position="83"/>
    </location>
</feature>
<gene>
    <name evidence="3" type="ORF">Xbud_03863</name>
</gene>
<dbReference type="AlphaFoldDB" id="A0A2D0IJB0"/>
<evidence type="ECO:0000313" key="4">
    <source>
        <dbReference type="Proteomes" id="UP000225833"/>
    </source>
</evidence>
<accession>A0A2D0IJB0</accession>
<dbReference type="Proteomes" id="UP000225833">
    <property type="component" value="Unassembled WGS sequence"/>
</dbReference>
<evidence type="ECO:0000259" key="2">
    <source>
        <dbReference type="Pfam" id="PF23843"/>
    </source>
</evidence>
<feature type="region of interest" description="Disordered" evidence="1">
    <location>
        <begin position="1"/>
        <end position="43"/>
    </location>
</feature>
<dbReference type="InterPro" id="IPR055634">
    <property type="entry name" value="DUF7210"/>
</dbReference>
<organism evidence="3 4">
    <name type="scientific">Xenorhabdus budapestensis</name>
    <dbReference type="NCBI Taxonomy" id="290110"/>
    <lineage>
        <taxon>Bacteria</taxon>
        <taxon>Pseudomonadati</taxon>
        <taxon>Pseudomonadota</taxon>
        <taxon>Gammaproteobacteria</taxon>
        <taxon>Enterobacterales</taxon>
        <taxon>Morganellaceae</taxon>
        <taxon>Xenorhabdus</taxon>
    </lineage>
</organism>
<sequence>MTKKTQEPGGLPPELQVGPADDVTPQGIQPTLPGKRRADEEAAPELVVVKGNTVRHNGVDYPENTVIEVFGDDAERLIQLGVVMRLDDLRAQLLSSNPVTVQDGITIQRGDHAD</sequence>
<comment type="caution">
    <text evidence="3">The sequence shown here is derived from an EMBL/GenBank/DDBJ whole genome shotgun (WGS) entry which is preliminary data.</text>
</comment>
<evidence type="ECO:0000313" key="3">
    <source>
        <dbReference type="EMBL" id="PHM21885.1"/>
    </source>
</evidence>
<reference evidence="3 4" key="1">
    <citation type="journal article" date="2017" name="Nat. Microbiol.">
        <title>Natural product diversity associated with the nematode symbionts Photorhabdus and Xenorhabdus.</title>
        <authorList>
            <person name="Tobias N.J."/>
            <person name="Wolff H."/>
            <person name="Djahanschiri B."/>
            <person name="Grundmann F."/>
            <person name="Kronenwerth M."/>
            <person name="Shi Y.M."/>
            <person name="Simonyi S."/>
            <person name="Grun P."/>
            <person name="Shapiro-Ilan D."/>
            <person name="Pidot S.J."/>
            <person name="Stinear T.P."/>
            <person name="Ebersberger I."/>
            <person name="Bode H.B."/>
        </authorList>
    </citation>
    <scope>NUCLEOTIDE SEQUENCE [LARGE SCALE GENOMIC DNA]</scope>
    <source>
        <strain evidence="3 4">DSM 16342</strain>
    </source>
</reference>
<name>A0A2D0IJB0_XENBU</name>
<dbReference type="OrthoDB" id="6507302at2"/>
<protein>
    <recommendedName>
        <fullName evidence="2">DUF7210 domain-containing protein</fullName>
    </recommendedName>
</protein>
<dbReference type="Pfam" id="PF23843">
    <property type="entry name" value="DUF7210"/>
    <property type="match status" value="1"/>
</dbReference>